<evidence type="ECO:0000256" key="1">
    <source>
        <dbReference type="ARBA" id="ARBA00004141"/>
    </source>
</evidence>
<protein>
    <recommendedName>
        <fullName evidence="6">WAT1-related protein</fullName>
    </recommendedName>
</protein>
<reference evidence="8 9" key="1">
    <citation type="submission" date="2021-07" db="EMBL/GenBank/DDBJ databases">
        <title>The Aristolochia fimbriata genome: insights into angiosperm evolution, floral development and chemical biosynthesis.</title>
        <authorList>
            <person name="Jiao Y."/>
        </authorList>
    </citation>
    <scope>NUCLEOTIDE SEQUENCE [LARGE SCALE GENOMIC DNA]</scope>
    <source>
        <strain evidence="8">IBCAS-2021</strain>
        <tissue evidence="8">Leaf</tissue>
    </source>
</reference>
<keyword evidence="5 6" id="KW-0472">Membrane</keyword>
<dbReference type="AlphaFoldDB" id="A0AAV7F3W0"/>
<feature type="transmembrane region" description="Helical" evidence="6">
    <location>
        <begin position="256"/>
        <end position="276"/>
    </location>
</feature>
<evidence type="ECO:0000313" key="8">
    <source>
        <dbReference type="EMBL" id="KAG9455404.1"/>
    </source>
</evidence>
<evidence type="ECO:0000256" key="2">
    <source>
        <dbReference type="ARBA" id="ARBA00007635"/>
    </source>
</evidence>
<comment type="similarity">
    <text evidence="2 6">Belongs to the drug/metabolite transporter (DMT) superfamily. Plant drug/metabolite exporter (P-DME) (TC 2.A.7.4) family.</text>
</comment>
<evidence type="ECO:0000256" key="4">
    <source>
        <dbReference type="ARBA" id="ARBA00022989"/>
    </source>
</evidence>
<dbReference type="InterPro" id="IPR030184">
    <property type="entry name" value="WAT1-related"/>
</dbReference>
<comment type="subcellular location">
    <subcellularLocation>
        <location evidence="1 6">Membrane</location>
        <topology evidence="1 6">Multi-pass membrane protein</topology>
    </subcellularLocation>
</comment>
<proteinExistence type="inferred from homology"/>
<name>A0AAV7F3W0_ARIFI</name>
<gene>
    <name evidence="8" type="ORF">H6P81_008308</name>
</gene>
<evidence type="ECO:0000256" key="5">
    <source>
        <dbReference type="ARBA" id="ARBA00023136"/>
    </source>
</evidence>
<evidence type="ECO:0000259" key="7">
    <source>
        <dbReference type="Pfam" id="PF00892"/>
    </source>
</evidence>
<evidence type="ECO:0000256" key="3">
    <source>
        <dbReference type="ARBA" id="ARBA00022692"/>
    </source>
</evidence>
<keyword evidence="4 6" id="KW-1133">Transmembrane helix</keyword>
<feature type="transmembrane region" description="Helical" evidence="6">
    <location>
        <begin position="230"/>
        <end position="249"/>
    </location>
</feature>
<dbReference type="PANTHER" id="PTHR31218">
    <property type="entry name" value="WAT1-RELATED PROTEIN"/>
    <property type="match status" value="1"/>
</dbReference>
<dbReference type="GO" id="GO:0022857">
    <property type="term" value="F:transmembrane transporter activity"/>
    <property type="evidence" value="ECO:0007669"/>
    <property type="project" value="InterPro"/>
</dbReference>
<organism evidence="8 9">
    <name type="scientific">Aristolochia fimbriata</name>
    <name type="common">White veined hardy Dutchman's pipe vine</name>
    <dbReference type="NCBI Taxonomy" id="158543"/>
    <lineage>
        <taxon>Eukaryota</taxon>
        <taxon>Viridiplantae</taxon>
        <taxon>Streptophyta</taxon>
        <taxon>Embryophyta</taxon>
        <taxon>Tracheophyta</taxon>
        <taxon>Spermatophyta</taxon>
        <taxon>Magnoliopsida</taxon>
        <taxon>Magnoliidae</taxon>
        <taxon>Piperales</taxon>
        <taxon>Aristolochiaceae</taxon>
        <taxon>Aristolochia</taxon>
    </lineage>
</organism>
<keyword evidence="9" id="KW-1185">Reference proteome</keyword>
<feature type="transmembrane region" description="Helical" evidence="6">
    <location>
        <begin position="81"/>
        <end position="104"/>
    </location>
</feature>
<keyword evidence="3 6" id="KW-0812">Transmembrane</keyword>
<feature type="transmembrane region" description="Helical" evidence="6">
    <location>
        <begin position="116"/>
        <end position="139"/>
    </location>
</feature>
<dbReference type="InterPro" id="IPR000620">
    <property type="entry name" value="EamA_dom"/>
</dbReference>
<feature type="domain" description="EamA" evidence="7">
    <location>
        <begin position="162"/>
        <end position="282"/>
    </location>
</feature>
<feature type="transmembrane region" description="Helical" evidence="6">
    <location>
        <begin position="159"/>
        <end position="179"/>
    </location>
</feature>
<evidence type="ECO:0000313" key="9">
    <source>
        <dbReference type="Proteomes" id="UP000825729"/>
    </source>
</evidence>
<sequence>MTMSHCSEEAKPVAAMVAVNVAFAFGNLLIKKVLEEGTAVMVFVTYRLTVASIFLAPIALLLERVTLNQYLFMLGLGYTTATYTCAFVNMMPVATFLMALPFGLETVNLRSTGGRAKILGTLVSVGGAMLLTLYKGVALTNPNSTSKKHAAGGKVPKNWTIGTIALVGACLSGSSWYLIQAKISNIYPASYSSTALMSFLSAIQSGILGLSTERRLTLWTFKGKLEIFSVLYTGIVGSGLGFVVMSWCIRERGPVFTAAFNPLIQIVVAIIDFSILHESLHLGRLSIPSYNL</sequence>
<accession>A0AAV7F3W0</accession>
<feature type="transmembrane region" description="Helical" evidence="6">
    <location>
        <begin position="12"/>
        <end position="30"/>
    </location>
</feature>
<dbReference type="Pfam" id="PF00892">
    <property type="entry name" value="EamA"/>
    <property type="match status" value="1"/>
</dbReference>
<evidence type="ECO:0000256" key="6">
    <source>
        <dbReference type="RuleBase" id="RU363077"/>
    </source>
</evidence>
<comment type="caution">
    <text evidence="8">The sequence shown here is derived from an EMBL/GenBank/DDBJ whole genome shotgun (WGS) entry which is preliminary data.</text>
</comment>
<feature type="transmembrane region" description="Helical" evidence="6">
    <location>
        <begin position="42"/>
        <end position="61"/>
    </location>
</feature>
<dbReference type="InterPro" id="IPR037185">
    <property type="entry name" value="EmrE-like"/>
</dbReference>
<feature type="transmembrane region" description="Helical" evidence="6">
    <location>
        <begin position="191"/>
        <end position="210"/>
    </location>
</feature>
<dbReference type="EMBL" id="JAINDJ010000003">
    <property type="protein sequence ID" value="KAG9455404.1"/>
    <property type="molecule type" value="Genomic_DNA"/>
</dbReference>
<dbReference type="SUPFAM" id="SSF103481">
    <property type="entry name" value="Multidrug resistance efflux transporter EmrE"/>
    <property type="match status" value="1"/>
</dbReference>
<dbReference type="Proteomes" id="UP000825729">
    <property type="component" value="Unassembled WGS sequence"/>
</dbReference>
<dbReference type="GO" id="GO:0016020">
    <property type="term" value="C:membrane"/>
    <property type="evidence" value="ECO:0007669"/>
    <property type="project" value="UniProtKB-SubCell"/>
</dbReference>